<dbReference type="EMBL" id="BDFE01000020">
    <property type="protein sequence ID" value="GAU09633.1"/>
    <property type="molecule type" value="Genomic_DNA"/>
</dbReference>
<reference evidence="2" key="1">
    <citation type="submission" date="2016-06" db="EMBL/GenBank/DDBJ databases">
        <title>Draft genome sequence of Desulfoplanes formicivorans strain Pf12B.</title>
        <authorList>
            <person name="Watanabe M."/>
            <person name="Kojima H."/>
            <person name="Fukui M."/>
        </authorList>
    </citation>
    <scope>NUCLEOTIDE SEQUENCE [LARGE SCALE GENOMIC DNA]</scope>
    <source>
        <strain evidence="2">Pf12B</strain>
    </source>
</reference>
<keyword evidence="2" id="KW-1185">Reference proteome</keyword>
<evidence type="ECO:0008006" key="3">
    <source>
        <dbReference type="Google" id="ProtNLM"/>
    </source>
</evidence>
<evidence type="ECO:0000313" key="2">
    <source>
        <dbReference type="Proteomes" id="UP000095200"/>
    </source>
</evidence>
<dbReference type="RefSeq" id="WP_069859891.1">
    <property type="nucleotide sequence ID" value="NZ_BDFE01000020.1"/>
</dbReference>
<proteinExistence type="predicted"/>
<comment type="caution">
    <text evidence="1">The sequence shown here is derived from an EMBL/GenBank/DDBJ whole genome shotgun (WGS) entry which is preliminary data.</text>
</comment>
<evidence type="ECO:0000313" key="1">
    <source>
        <dbReference type="EMBL" id="GAU09633.1"/>
    </source>
</evidence>
<gene>
    <name evidence="1" type="ORF">DPF_2363</name>
</gene>
<dbReference type="Proteomes" id="UP000095200">
    <property type="component" value="Unassembled WGS sequence"/>
</dbReference>
<dbReference type="InterPro" id="IPR025350">
    <property type="entry name" value="DUF4254"/>
</dbReference>
<accession>A0A194AJZ5</accession>
<dbReference type="Pfam" id="PF14063">
    <property type="entry name" value="DUF4254"/>
    <property type="match status" value="1"/>
</dbReference>
<name>A0A194AJZ5_9BACT</name>
<dbReference type="STRING" id="1592317.DPF_2363"/>
<dbReference type="AlphaFoldDB" id="A0A194AJZ5"/>
<sequence length="207" mass="23716">MDTIASVNQFKKDIKACWQAQLETVCQWHETLPETITAPGLMGLVLAQHLCNFKLWHVEDRARMLHVDGEVIAGCKREIDGLNQQRNDFIEQIDAEIIARVDTFLPADAAHRYNTETLGSVLDRLSILSLKIFHMREQTLRDDVDENHRVSCGKKLATLEEQHHDLASSALELVDDYAQGIKRPKVYFQFKMYNDPRLNPALYGKGK</sequence>
<protein>
    <recommendedName>
        <fullName evidence="3">DUF4254 domain-containing protein</fullName>
    </recommendedName>
</protein>
<organism evidence="1 2">
    <name type="scientific">Desulfoplanes formicivorans</name>
    <dbReference type="NCBI Taxonomy" id="1592317"/>
    <lineage>
        <taxon>Bacteria</taxon>
        <taxon>Pseudomonadati</taxon>
        <taxon>Thermodesulfobacteriota</taxon>
        <taxon>Desulfovibrionia</taxon>
        <taxon>Desulfovibrionales</taxon>
        <taxon>Desulfoplanaceae</taxon>
        <taxon>Desulfoplanes</taxon>
    </lineage>
</organism>
<dbReference type="OrthoDB" id="9805817at2"/>